<name>A0AAP0K5V1_9MAGN</name>
<feature type="region of interest" description="Disordered" evidence="1">
    <location>
        <begin position="1"/>
        <end position="21"/>
    </location>
</feature>
<evidence type="ECO:0000313" key="3">
    <source>
        <dbReference type="Proteomes" id="UP001417504"/>
    </source>
</evidence>
<evidence type="ECO:0000313" key="2">
    <source>
        <dbReference type="EMBL" id="KAK9145668.1"/>
    </source>
</evidence>
<evidence type="ECO:0000256" key="1">
    <source>
        <dbReference type="SAM" id="MobiDB-lite"/>
    </source>
</evidence>
<dbReference type="AlphaFoldDB" id="A0AAP0K5V1"/>
<proteinExistence type="predicted"/>
<organism evidence="2 3">
    <name type="scientific">Stephania japonica</name>
    <dbReference type="NCBI Taxonomy" id="461633"/>
    <lineage>
        <taxon>Eukaryota</taxon>
        <taxon>Viridiplantae</taxon>
        <taxon>Streptophyta</taxon>
        <taxon>Embryophyta</taxon>
        <taxon>Tracheophyta</taxon>
        <taxon>Spermatophyta</taxon>
        <taxon>Magnoliopsida</taxon>
        <taxon>Ranunculales</taxon>
        <taxon>Menispermaceae</taxon>
        <taxon>Menispermoideae</taxon>
        <taxon>Cissampelideae</taxon>
        <taxon>Stephania</taxon>
    </lineage>
</organism>
<comment type="caution">
    <text evidence="2">The sequence shown here is derived from an EMBL/GenBank/DDBJ whole genome shotgun (WGS) entry which is preliminary data.</text>
</comment>
<sequence length="91" mass="10383">MKGTSINQVPRNSRFTFTNNKQQHSVSPKLIGVDYMDQTFYCARFSANDSELSKQIKIDNKLKNFISSCPESYNWIHTSDTTTDNSPSTKP</sequence>
<dbReference type="Proteomes" id="UP001417504">
    <property type="component" value="Unassembled WGS sequence"/>
</dbReference>
<protein>
    <submittedName>
        <fullName evidence="2">Uncharacterized protein</fullName>
    </submittedName>
</protein>
<gene>
    <name evidence="2" type="ORF">Sjap_005571</name>
</gene>
<accession>A0AAP0K5V1</accession>
<reference evidence="2 3" key="1">
    <citation type="submission" date="2024-01" db="EMBL/GenBank/DDBJ databases">
        <title>Genome assemblies of Stephania.</title>
        <authorList>
            <person name="Yang L."/>
        </authorList>
    </citation>
    <scope>NUCLEOTIDE SEQUENCE [LARGE SCALE GENOMIC DNA]</scope>
    <source>
        <strain evidence="2">QJT</strain>
        <tissue evidence="2">Leaf</tissue>
    </source>
</reference>
<keyword evidence="3" id="KW-1185">Reference proteome</keyword>
<dbReference type="EMBL" id="JBBNAE010000002">
    <property type="protein sequence ID" value="KAK9145668.1"/>
    <property type="molecule type" value="Genomic_DNA"/>
</dbReference>